<feature type="compositionally biased region" description="Acidic residues" evidence="10">
    <location>
        <begin position="275"/>
        <end position="285"/>
    </location>
</feature>
<name>A0ABN8Q9V2_9CNID</name>
<protein>
    <recommendedName>
        <fullName evidence="5">Probable RNA polymerase II nuclear localization protein SLC7A6OS</fullName>
    </recommendedName>
</protein>
<evidence type="ECO:0000256" key="8">
    <source>
        <dbReference type="ARBA" id="ARBA00022927"/>
    </source>
</evidence>
<keyword evidence="13" id="KW-1185">Reference proteome</keyword>
<evidence type="ECO:0000313" key="13">
    <source>
        <dbReference type="Proteomes" id="UP001159405"/>
    </source>
</evidence>
<evidence type="ECO:0000256" key="9">
    <source>
        <dbReference type="ARBA" id="ARBA00023242"/>
    </source>
</evidence>
<dbReference type="EMBL" id="CALNXK010000114">
    <property type="protein sequence ID" value="CAH3159538.1"/>
    <property type="molecule type" value="Genomic_DNA"/>
</dbReference>
<gene>
    <name evidence="12" type="ORF">PLOB_00003722</name>
</gene>
<keyword evidence="9" id="KW-0539">Nucleus</keyword>
<evidence type="ECO:0000256" key="10">
    <source>
        <dbReference type="SAM" id="MobiDB-lite"/>
    </source>
</evidence>
<dbReference type="Proteomes" id="UP001159405">
    <property type="component" value="Unassembled WGS sequence"/>
</dbReference>
<evidence type="ECO:0000256" key="1">
    <source>
        <dbReference type="ARBA" id="ARBA00003202"/>
    </source>
</evidence>
<organism evidence="12 13">
    <name type="scientific">Porites lobata</name>
    <dbReference type="NCBI Taxonomy" id="104759"/>
    <lineage>
        <taxon>Eukaryota</taxon>
        <taxon>Metazoa</taxon>
        <taxon>Cnidaria</taxon>
        <taxon>Anthozoa</taxon>
        <taxon>Hexacorallia</taxon>
        <taxon>Scleractinia</taxon>
        <taxon>Fungiina</taxon>
        <taxon>Poritidae</taxon>
        <taxon>Porites</taxon>
    </lineage>
</organism>
<comment type="function">
    <text evidence="1">Directs RNA polymerase II nuclear import.</text>
</comment>
<comment type="subcellular location">
    <subcellularLocation>
        <location evidence="3">Cytoplasm</location>
    </subcellularLocation>
    <subcellularLocation>
        <location evidence="2">Nucleus</location>
    </subcellularLocation>
</comment>
<accession>A0ABN8Q9V2</accession>
<sequence length="335" mass="39165">MADENRSVVLRIKRKRTEDPLDALLVAQVFKKPHIEKGEGRDKDNEEVDNSKHNPTIERVFKFVGSVPQGDVVKKKDLLIKIQKQSGSHEHLAKSHIHDHQTRQERLRQKKKLLNQEARFKVISSHRENEAESSSHLVGTSGMCQESDISSVDQCEELGVEDDVDLEVQRLLSVYDLVKDDESRDSREKREERKERKRQQSEDVNAILCNSVKMIREKLTVSEESKTEEKALEKEGYVYDFYYPSDNYGRLGDIVEVLPFDPDLVHEALQEDFDEIYDDEDDSNDESNWRNDYPDENEGLSDSSQERRFYEDYGFDSDEGYRRYAFDEDLSEDDD</sequence>
<evidence type="ECO:0000256" key="4">
    <source>
        <dbReference type="ARBA" id="ARBA00010218"/>
    </source>
</evidence>
<keyword evidence="7" id="KW-0963">Cytoplasm</keyword>
<evidence type="ECO:0000256" key="3">
    <source>
        <dbReference type="ARBA" id="ARBA00004496"/>
    </source>
</evidence>
<dbReference type="Pfam" id="PF08574">
    <property type="entry name" value="Iwr1"/>
    <property type="match status" value="1"/>
</dbReference>
<feature type="domain" description="Transcription factor Iwr1" evidence="11">
    <location>
        <begin position="236"/>
        <end position="296"/>
    </location>
</feature>
<proteinExistence type="inferred from homology"/>
<evidence type="ECO:0000259" key="11">
    <source>
        <dbReference type="Pfam" id="PF08574"/>
    </source>
</evidence>
<dbReference type="InterPro" id="IPR040218">
    <property type="entry name" value="SLC7A6OS"/>
</dbReference>
<feature type="region of interest" description="Disordered" evidence="10">
    <location>
        <begin position="34"/>
        <end position="54"/>
    </location>
</feature>
<dbReference type="PANTHER" id="PTHR31196">
    <property type="entry name" value="RNA POLYMERASE II NUCLEAR LOCALIZATION PROTEIN SLC7A6OS-RELATED"/>
    <property type="match status" value="1"/>
</dbReference>
<evidence type="ECO:0000256" key="5">
    <source>
        <dbReference type="ARBA" id="ARBA00017036"/>
    </source>
</evidence>
<feature type="region of interest" description="Disordered" evidence="10">
    <location>
        <begin position="182"/>
        <end position="201"/>
    </location>
</feature>
<evidence type="ECO:0000256" key="6">
    <source>
        <dbReference type="ARBA" id="ARBA00022448"/>
    </source>
</evidence>
<dbReference type="PANTHER" id="PTHR31196:SF2">
    <property type="entry name" value="RNA POLYMERASE II NUCLEAR LOCALIZATION PROTEIN SLC7A6OS-RELATED"/>
    <property type="match status" value="1"/>
</dbReference>
<evidence type="ECO:0000256" key="2">
    <source>
        <dbReference type="ARBA" id="ARBA00004123"/>
    </source>
</evidence>
<evidence type="ECO:0000256" key="7">
    <source>
        <dbReference type="ARBA" id="ARBA00022490"/>
    </source>
</evidence>
<keyword evidence="8" id="KW-0653">Protein transport</keyword>
<dbReference type="InterPro" id="IPR013883">
    <property type="entry name" value="TF_Iwr1_dom"/>
</dbReference>
<comment type="similarity">
    <text evidence="4">Belongs to the IWR1/SLC7A6OS family.</text>
</comment>
<comment type="caution">
    <text evidence="12">The sequence shown here is derived from an EMBL/GenBank/DDBJ whole genome shotgun (WGS) entry which is preliminary data.</text>
</comment>
<feature type="region of interest" description="Disordered" evidence="10">
    <location>
        <begin position="275"/>
        <end position="307"/>
    </location>
</feature>
<keyword evidence="6" id="KW-0813">Transport</keyword>
<evidence type="ECO:0000313" key="12">
    <source>
        <dbReference type="EMBL" id="CAH3159538.1"/>
    </source>
</evidence>
<reference evidence="12 13" key="1">
    <citation type="submission" date="2022-05" db="EMBL/GenBank/DDBJ databases">
        <authorList>
            <consortium name="Genoscope - CEA"/>
            <person name="William W."/>
        </authorList>
    </citation>
    <scope>NUCLEOTIDE SEQUENCE [LARGE SCALE GENOMIC DNA]</scope>
</reference>